<sequence>MRDRTDYSHNGFCKLSHIPQVVARDNGKPVWLFKIDTFRCKIYLKVWSPQMLVSPIVQIFRSENFPPKIPVFLNIWNKNPKFRNKYKIESFTIFGEPVCGPKVPIFEILNLKNGFLDENGAMTIEYGFHFDGLFDKTQAMWKFNLNSKLFDGRSKKNMMNYVGITEHFSHKQLILFHDSRARIKCATRKTDTLKLSEIIELFMFEKFLQIAHGVQLKLEGDKLMDVIRIAHRYGVQNVLKYCEIQLIMKFSELPKDRILEVFSRPLFLTNLVKVAVHYNLNRLLAFLLNHLLKNSKIENRIFLEKLKLDEMTNDSMKMIVAKVVYGKS</sequence>
<keyword evidence="2" id="KW-1185">Reference proteome</keyword>
<protein>
    <recommendedName>
        <fullName evidence="3">BTB domain-containing protein</fullName>
    </recommendedName>
</protein>
<reference evidence="2" key="1">
    <citation type="submission" date="2017-10" db="EMBL/GenBank/DDBJ databases">
        <title>Rapid genome shrinkage in a self-fertile nematode reveals novel sperm competition proteins.</title>
        <authorList>
            <person name="Yin D."/>
            <person name="Schwarz E.M."/>
            <person name="Thomas C.G."/>
            <person name="Felde R.L."/>
            <person name="Korf I.F."/>
            <person name="Cutter A.D."/>
            <person name="Schartner C.M."/>
            <person name="Ralston E.J."/>
            <person name="Meyer B.J."/>
            <person name="Haag E.S."/>
        </authorList>
    </citation>
    <scope>NUCLEOTIDE SEQUENCE [LARGE SCALE GENOMIC DNA]</scope>
    <source>
        <strain evidence="2">JU1422</strain>
    </source>
</reference>
<dbReference type="EMBL" id="PDUG01000007">
    <property type="protein sequence ID" value="PIC14529.1"/>
    <property type="molecule type" value="Genomic_DNA"/>
</dbReference>
<evidence type="ECO:0000313" key="2">
    <source>
        <dbReference type="Proteomes" id="UP000230233"/>
    </source>
</evidence>
<dbReference type="AlphaFoldDB" id="A0A2G5SHZ0"/>
<comment type="caution">
    <text evidence="1">The sequence shown here is derived from an EMBL/GenBank/DDBJ whole genome shotgun (WGS) entry which is preliminary data.</text>
</comment>
<name>A0A2G5SHZ0_9PELO</name>
<accession>A0A2G5SHZ0</accession>
<proteinExistence type="predicted"/>
<evidence type="ECO:0008006" key="3">
    <source>
        <dbReference type="Google" id="ProtNLM"/>
    </source>
</evidence>
<dbReference type="Proteomes" id="UP000230233">
    <property type="component" value="Unassembled WGS sequence"/>
</dbReference>
<gene>
    <name evidence="1" type="ORF">B9Z55_026810</name>
</gene>
<organism evidence="1 2">
    <name type="scientific">Caenorhabditis nigoni</name>
    <dbReference type="NCBI Taxonomy" id="1611254"/>
    <lineage>
        <taxon>Eukaryota</taxon>
        <taxon>Metazoa</taxon>
        <taxon>Ecdysozoa</taxon>
        <taxon>Nematoda</taxon>
        <taxon>Chromadorea</taxon>
        <taxon>Rhabditida</taxon>
        <taxon>Rhabditina</taxon>
        <taxon>Rhabditomorpha</taxon>
        <taxon>Rhabditoidea</taxon>
        <taxon>Rhabditidae</taxon>
        <taxon>Peloderinae</taxon>
        <taxon>Caenorhabditis</taxon>
    </lineage>
</organism>
<evidence type="ECO:0000313" key="1">
    <source>
        <dbReference type="EMBL" id="PIC14529.1"/>
    </source>
</evidence>